<keyword evidence="4" id="KW-0964">Secreted</keyword>
<sequence length="381" mass="41917">MVSISTFHCVFLMFLLACIFEVGYGKMVFNVMEDGAIADGNTDNSKVFENVFNKACQSKGRKLVLIPRGIYMLRPILILRDSGKLDGQGPSAWNNNTSSKDPNCKALPILLRFDFITNSRITHLTSINSKNAPVNVFACKDVKFDHIHIIAPKDSPNTGGIHLGSSSNIQILDPTIATRGDCVSMSPGSKNINIKNVKCGPGHGISVGSLGEGPNEEDVSGFMVTNCTFKGTDNGLRVKTWARSYASNVFNLTFEDIIMDNVMDNVNNPIIIDQQYCPSRNCEKGDSQVQIRNVKYRNIRGTSSSKIAVDFECSKGKPRDKIELNNINLTYHGAEGAVASSCSTAKRITNGQQQPDSYSTHSCSTFHEIKTYSSLIIQFFW</sequence>
<dbReference type="GO" id="GO:0004650">
    <property type="term" value="F:polygalacturonase activity"/>
    <property type="evidence" value="ECO:0007669"/>
    <property type="project" value="InterPro"/>
</dbReference>
<evidence type="ECO:0000256" key="9">
    <source>
        <dbReference type="RuleBase" id="RU361169"/>
    </source>
</evidence>
<proteinExistence type="inferred from homology"/>
<keyword evidence="5 9" id="KW-0378">Hydrolase</keyword>
<evidence type="ECO:0000256" key="1">
    <source>
        <dbReference type="ARBA" id="ARBA00004191"/>
    </source>
</evidence>
<comment type="subcellular location">
    <subcellularLocation>
        <location evidence="1">Secreted</location>
        <location evidence="1">Cell wall</location>
    </subcellularLocation>
</comment>
<evidence type="ECO:0000256" key="8">
    <source>
        <dbReference type="PROSITE-ProRule" id="PRU10052"/>
    </source>
</evidence>
<dbReference type="Pfam" id="PF00295">
    <property type="entry name" value="Glyco_hydro_28"/>
    <property type="match status" value="1"/>
</dbReference>
<dbReference type="InterPro" id="IPR011050">
    <property type="entry name" value="Pectin_lyase_fold/virulence"/>
</dbReference>
<protein>
    <submittedName>
        <fullName evidence="11">Exopolygalacturonase</fullName>
    </submittedName>
</protein>
<dbReference type="EMBL" id="PKMF04000058">
    <property type="protein sequence ID" value="KAK7854170.1"/>
    <property type="molecule type" value="Genomic_DNA"/>
</dbReference>
<organism evidence="11 12">
    <name type="scientific">Quercus suber</name>
    <name type="common">Cork oak</name>
    <dbReference type="NCBI Taxonomy" id="58331"/>
    <lineage>
        <taxon>Eukaryota</taxon>
        <taxon>Viridiplantae</taxon>
        <taxon>Streptophyta</taxon>
        <taxon>Embryophyta</taxon>
        <taxon>Tracheophyta</taxon>
        <taxon>Spermatophyta</taxon>
        <taxon>Magnoliopsida</taxon>
        <taxon>eudicotyledons</taxon>
        <taxon>Gunneridae</taxon>
        <taxon>Pentapetalae</taxon>
        <taxon>rosids</taxon>
        <taxon>fabids</taxon>
        <taxon>Fagales</taxon>
        <taxon>Fagaceae</taxon>
        <taxon>Quercus</taxon>
    </lineage>
</organism>
<dbReference type="Gene3D" id="2.160.20.10">
    <property type="entry name" value="Single-stranded right-handed beta-helix, Pectin lyase-like"/>
    <property type="match status" value="1"/>
</dbReference>
<dbReference type="InterPro" id="IPR012334">
    <property type="entry name" value="Pectin_lyas_fold"/>
</dbReference>
<feature type="chain" id="PRO_5043486006" evidence="10">
    <location>
        <begin position="26"/>
        <end position="381"/>
    </location>
</feature>
<comment type="caution">
    <text evidence="11">The sequence shown here is derived from an EMBL/GenBank/DDBJ whole genome shotgun (WGS) entry which is preliminary data.</text>
</comment>
<evidence type="ECO:0000256" key="3">
    <source>
        <dbReference type="ARBA" id="ARBA00022512"/>
    </source>
</evidence>
<evidence type="ECO:0000256" key="7">
    <source>
        <dbReference type="ARBA" id="ARBA00023316"/>
    </source>
</evidence>
<dbReference type="SUPFAM" id="SSF51126">
    <property type="entry name" value="Pectin lyase-like"/>
    <property type="match status" value="1"/>
</dbReference>
<evidence type="ECO:0000256" key="4">
    <source>
        <dbReference type="ARBA" id="ARBA00022525"/>
    </source>
</evidence>
<dbReference type="Proteomes" id="UP000237347">
    <property type="component" value="Unassembled WGS sequence"/>
</dbReference>
<evidence type="ECO:0000313" key="12">
    <source>
        <dbReference type="Proteomes" id="UP000237347"/>
    </source>
</evidence>
<feature type="signal peptide" evidence="10">
    <location>
        <begin position="1"/>
        <end position="25"/>
    </location>
</feature>
<evidence type="ECO:0000256" key="6">
    <source>
        <dbReference type="ARBA" id="ARBA00023295"/>
    </source>
</evidence>
<dbReference type="InterPro" id="IPR000743">
    <property type="entry name" value="Glyco_hydro_28"/>
</dbReference>
<keyword evidence="12" id="KW-1185">Reference proteome</keyword>
<evidence type="ECO:0000256" key="10">
    <source>
        <dbReference type="SAM" id="SignalP"/>
    </source>
</evidence>
<dbReference type="PANTHER" id="PTHR31375">
    <property type="match status" value="1"/>
</dbReference>
<dbReference type="GO" id="GO:0005975">
    <property type="term" value="P:carbohydrate metabolic process"/>
    <property type="evidence" value="ECO:0007669"/>
    <property type="project" value="InterPro"/>
</dbReference>
<dbReference type="AlphaFoldDB" id="A0AAW0LSB2"/>
<evidence type="ECO:0000313" key="11">
    <source>
        <dbReference type="EMBL" id="KAK7854170.1"/>
    </source>
</evidence>
<dbReference type="GO" id="GO:0071555">
    <property type="term" value="P:cell wall organization"/>
    <property type="evidence" value="ECO:0007669"/>
    <property type="project" value="UniProtKB-KW"/>
</dbReference>
<evidence type="ECO:0000256" key="2">
    <source>
        <dbReference type="ARBA" id="ARBA00008834"/>
    </source>
</evidence>
<dbReference type="InterPro" id="IPR006626">
    <property type="entry name" value="PbH1"/>
</dbReference>
<comment type="similarity">
    <text evidence="2 9">Belongs to the glycosyl hydrolase 28 family.</text>
</comment>
<keyword evidence="6 9" id="KW-0326">Glycosidase</keyword>
<keyword evidence="10" id="KW-0732">Signal</keyword>
<name>A0AAW0LSB2_QUESU</name>
<gene>
    <name evidence="11" type="primary">plaa2_5</name>
    <name evidence="11" type="ORF">CFP56_033450</name>
</gene>
<feature type="active site" evidence="8">
    <location>
        <position position="203"/>
    </location>
</feature>
<dbReference type="PROSITE" id="PS00502">
    <property type="entry name" value="POLYGALACTURONASE"/>
    <property type="match status" value="1"/>
</dbReference>
<accession>A0AAW0LSB2</accession>
<evidence type="ECO:0000256" key="5">
    <source>
        <dbReference type="ARBA" id="ARBA00022801"/>
    </source>
</evidence>
<keyword evidence="3" id="KW-0134">Cell wall</keyword>
<reference evidence="11 12" key="1">
    <citation type="journal article" date="2018" name="Sci. Data">
        <title>The draft genome sequence of cork oak.</title>
        <authorList>
            <person name="Ramos A.M."/>
            <person name="Usie A."/>
            <person name="Barbosa P."/>
            <person name="Barros P.M."/>
            <person name="Capote T."/>
            <person name="Chaves I."/>
            <person name="Simoes F."/>
            <person name="Abreu I."/>
            <person name="Carrasquinho I."/>
            <person name="Faro C."/>
            <person name="Guimaraes J.B."/>
            <person name="Mendonca D."/>
            <person name="Nobrega F."/>
            <person name="Rodrigues L."/>
            <person name="Saibo N.J.M."/>
            <person name="Varela M.C."/>
            <person name="Egas C."/>
            <person name="Matos J."/>
            <person name="Miguel C.M."/>
            <person name="Oliveira M.M."/>
            <person name="Ricardo C.P."/>
            <person name="Goncalves S."/>
        </authorList>
    </citation>
    <scope>NUCLEOTIDE SEQUENCE [LARGE SCALE GENOMIC DNA]</scope>
    <source>
        <strain evidence="12">cv. HL8</strain>
    </source>
</reference>
<dbReference type="SMART" id="SM00710">
    <property type="entry name" value="PbH1"/>
    <property type="match status" value="5"/>
</dbReference>
<keyword evidence="7" id="KW-0961">Cell wall biogenesis/degradation</keyword>